<comment type="caution">
    <text evidence="2">The sequence shown here is derived from an EMBL/GenBank/DDBJ whole genome shotgun (WGS) entry which is preliminary data.</text>
</comment>
<name>A0A438BS45_VITVI</name>
<dbReference type="AlphaFoldDB" id="A0A438BS45"/>
<evidence type="ECO:0000256" key="1">
    <source>
        <dbReference type="SAM" id="MobiDB-lite"/>
    </source>
</evidence>
<sequence>MVHMVIKMKNQLKRRGSSTWKNPSSRSLWRPNFVKKKEKQVTASPKLSKNKKRPTMEIKDVDDEEYIAQGELLVLRRALRMQVKEDDKVQ</sequence>
<dbReference type="Proteomes" id="UP000288805">
    <property type="component" value="Unassembled WGS sequence"/>
</dbReference>
<proteinExistence type="predicted"/>
<organism evidence="2 3">
    <name type="scientific">Vitis vinifera</name>
    <name type="common">Grape</name>
    <dbReference type="NCBI Taxonomy" id="29760"/>
    <lineage>
        <taxon>Eukaryota</taxon>
        <taxon>Viridiplantae</taxon>
        <taxon>Streptophyta</taxon>
        <taxon>Embryophyta</taxon>
        <taxon>Tracheophyta</taxon>
        <taxon>Spermatophyta</taxon>
        <taxon>Magnoliopsida</taxon>
        <taxon>eudicotyledons</taxon>
        <taxon>Gunneridae</taxon>
        <taxon>Pentapetalae</taxon>
        <taxon>rosids</taxon>
        <taxon>Vitales</taxon>
        <taxon>Vitaceae</taxon>
        <taxon>Viteae</taxon>
        <taxon>Vitis</taxon>
    </lineage>
</organism>
<evidence type="ECO:0000313" key="3">
    <source>
        <dbReference type="Proteomes" id="UP000288805"/>
    </source>
</evidence>
<protein>
    <submittedName>
        <fullName evidence="2">Uncharacterized protein</fullName>
    </submittedName>
</protein>
<dbReference type="EMBL" id="QGNW01002645">
    <property type="protein sequence ID" value="RVW13779.1"/>
    <property type="molecule type" value="Genomic_DNA"/>
</dbReference>
<accession>A0A438BS45</accession>
<gene>
    <name evidence="2" type="ORF">CK203_083610</name>
</gene>
<feature type="region of interest" description="Disordered" evidence="1">
    <location>
        <begin position="36"/>
        <end position="55"/>
    </location>
</feature>
<evidence type="ECO:0000313" key="2">
    <source>
        <dbReference type="EMBL" id="RVW13779.1"/>
    </source>
</evidence>
<reference evidence="2 3" key="1">
    <citation type="journal article" date="2018" name="PLoS Genet.">
        <title>Population sequencing reveals clonal diversity and ancestral inbreeding in the grapevine cultivar Chardonnay.</title>
        <authorList>
            <person name="Roach M.J."/>
            <person name="Johnson D.L."/>
            <person name="Bohlmann J."/>
            <person name="van Vuuren H.J."/>
            <person name="Jones S.J."/>
            <person name="Pretorius I.S."/>
            <person name="Schmidt S.A."/>
            <person name="Borneman A.R."/>
        </authorList>
    </citation>
    <scope>NUCLEOTIDE SEQUENCE [LARGE SCALE GENOMIC DNA]</scope>
    <source>
        <strain evidence="3">cv. Chardonnay</strain>
        <tissue evidence="2">Leaf</tissue>
    </source>
</reference>